<dbReference type="Gene3D" id="3.30.2310.20">
    <property type="entry name" value="RelE-like"/>
    <property type="match status" value="1"/>
</dbReference>
<dbReference type="Pfam" id="PF05016">
    <property type="entry name" value="ParE_toxin"/>
    <property type="match status" value="1"/>
</dbReference>
<accession>A0A0G1J541</accession>
<evidence type="ECO:0000256" key="1">
    <source>
        <dbReference type="ARBA" id="ARBA00022649"/>
    </source>
</evidence>
<keyword evidence="1" id="KW-1277">Toxin-antitoxin system</keyword>
<proteinExistence type="predicted"/>
<evidence type="ECO:0000313" key="3">
    <source>
        <dbReference type="Proteomes" id="UP000034826"/>
    </source>
</evidence>
<dbReference type="EMBL" id="LCIY01000019">
    <property type="protein sequence ID" value="KKT66746.1"/>
    <property type="molecule type" value="Genomic_DNA"/>
</dbReference>
<dbReference type="Proteomes" id="UP000034826">
    <property type="component" value="Unassembled WGS sequence"/>
</dbReference>
<comment type="caution">
    <text evidence="2">The sequence shown here is derived from an EMBL/GenBank/DDBJ whole genome shotgun (WGS) entry which is preliminary data.</text>
</comment>
<reference evidence="2 3" key="1">
    <citation type="journal article" date="2015" name="Nature">
        <title>rRNA introns, odd ribosomes, and small enigmatic genomes across a large radiation of phyla.</title>
        <authorList>
            <person name="Brown C.T."/>
            <person name="Hug L.A."/>
            <person name="Thomas B.C."/>
            <person name="Sharon I."/>
            <person name="Castelle C.J."/>
            <person name="Singh A."/>
            <person name="Wilkins M.J."/>
            <person name="Williams K.H."/>
            <person name="Banfield J.F."/>
        </authorList>
    </citation>
    <scope>NUCLEOTIDE SEQUENCE [LARGE SCALE GENOMIC DNA]</scope>
</reference>
<organism evidence="2 3">
    <name type="scientific">Candidatus Woesebacteria bacterium GW2011_GWA2_44_33</name>
    <dbReference type="NCBI Taxonomy" id="1618564"/>
    <lineage>
        <taxon>Bacteria</taxon>
        <taxon>Candidatus Woeseibacteriota</taxon>
    </lineage>
</organism>
<dbReference type="InterPro" id="IPR035093">
    <property type="entry name" value="RelE/ParE_toxin_dom_sf"/>
</dbReference>
<dbReference type="AlphaFoldDB" id="A0A0G1J541"/>
<dbReference type="InterPro" id="IPR052747">
    <property type="entry name" value="TA_system_RelE_toxin"/>
</dbReference>
<sequence>MNVVVSPHAKKQLKKLPKIIQLTIVKRLKALRNPSSVEAKKLQGYKDIFRTRVGSCRIIYRKKPDVVYVILIAQRKEAYLLTRKILG</sequence>
<evidence type="ECO:0000313" key="2">
    <source>
        <dbReference type="EMBL" id="KKT66746.1"/>
    </source>
</evidence>
<dbReference type="SUPFAM" id="SSF143011">
    <property type="entry name" value="RelE-like"/>
    <property type="match status" value="1"/>
</dbReference>
<dbReference type="InterPro" id="IPR007712">
    <property type="entry name" value="RelE/ParE_toxin"/>
</dbReference>
<dbReference type="PANTHER" id="PTHR38813">
    <property type="match status" value="1"/>
</dbReference>
<protein>
    <submittedName>
        <fullName evidence="2">Plasmid stabilization system</fullName>
    </submittedName>
</protein>
<name>A0A0G1J541_9BACT</name>
<dbReference type="PANTHER" id="PTHR38813:SF1">
    <property type="entry name" value="TOXIN RELE1-RELATED"/>
    <property type="match status" value="1"/>
</dbReference>
<gene>
    <name evidence="2" type="ORF">UW60_C0019G0006</name>
</gene>